<sequence length="432" mass="49480">MAQTIIGQTPAPTPKETILPESYRHTLVESRYIPHTSMLSAVPGEPALTEYYRGSYGQSEEQLGFQPDSIETYQSYKRINNFIMKVDDGKGSFNFDPEKAQSIHILQAYVLFDLTPNIGDLFIKDIGDGKAGLYMINVQPETMTIHADKCYRIEAQLQCEVTAKIYGYLSSQVIEELYYSKDSAIGGGNAVLTKTDFDLNGRLYDMMAAIVDDILGNYYFSEESTIVIPNEEKDILYDPYLAKFLSYVIPHNLLGARNKIETISVNYYTGDRKMQEPLTIWDMFYRNDFSNPKRYKQEFYTHTRSSLINTRYYGNVFFSKMDRAILVHKEGASKYPYMYTGAVVPIGPNVVPKPNPEGTPHTYFFGDDFYEFGGTETQQFIWKMFKDKTMDKAGLMKVLENYWSLDELNKLYMAGIYIGAIKTALITNSQYT</sequence>
<evidence type="ECO:0000259" key="2">
    <source>
        <dbReference type="Pfam" id="PF24215"/>
    </source>
</evidence>
<dbReference type="InterPro" id="IPR057114">
    <property type="entry name" value="Phage_H_T_join_C"/>
</dbReference>
<evidence type="ECO:0000259" key="1">
    <source>
        <dbReference type="Pfam" id="PF24214"/>
    </source>
</evidence>
<feature type="domain" description="Putative phage head-tail joining protein C-terminal" evidence="2">
    <location>
        <begin position="202"/>
        <end position="425"/>
    </location>
</feature>
<name>A0A4D6DWN4_9CAUD</name>
<dbReference type="EMBL" id="MK689364">
    <property type="protein sequence ID" value="QBZ70638.1"/>
    <property type="molecule type" value="Genomic_DNA"/>
</dbReference>
<evidence type="ECO:0000313" key="4">
    <source>
        <dbReference type="Proteomes" id="UP000297195"/>
    </source>
</evidence>
<keyword evidence="4" id="KW-1185">Reference proteome</keyword>
<dbReference type="Proteomes" id="UP000297195">
    <property type="component" value="Segment"/>
</dbReference>
<dbReference type="Pfam" id="PF24215">
    <property type="entry name" value="H_T_assoc"/>
    <property type="match status" value="1"/>
</dbReference>
<protein>
    <submittedName>
        <fullName evidence="3">Putative virion structural protein</fullName>
    </submittedName>
</protein>
<dbReference type="InterPro" id="IPR057113">
    <property type="entry name" value="Phage_H_T_join_N"/>
</dbReference>
<evidence type="ECO:0000313" key="3">
    <source>
        <dbReference type="EMBL" id="QBZ70638.1"/>
    </source>
</evidence>
<feature type="domain" description="Putative phage head-tail joining protein N-terminal" evidence="1">
    <location>
        <begin position="23"/>
        <end position="193"/>
    </location>
</feature>
<dbReference type="Pfam" id="PF24214">
    <property type="entry name" value="Phage_H_T_join_2"/>
    <property type="match status" value="1"/>
</dbReference>
<organism evidence="3 4">
    <name type="scientific">Edwardsiella phage pEt-SU</name>
    <dbReference type="NCBI Taxonomy" id="2562142"/>
    <lineage>
        <taxon>Viruses</taxon>
        <taxon>Duplodnaviria</taxon>
        <taxon>Heunggongvirae</taxon>
        <taxon>Uroviricota</taxon>
        <taxon>Caudoviricetes</taxon>
        <taxon>Chimalliviridae</taxon>
        <taxon>Petsuvirus</taxon>
        <taxon>Petsuvirus pEtSU</taxon>
    </lineage>
</organism>
<gene>
    <name evidence="3" type="ORF">pETSU_057</name>
</gene>
<accession>A0A4D6DWN4</accession>
<reference evidence="3 4" key="1">
    <citation type="submission" date="2019-03" db="EMBL/GenBank/DDBJ databases">
        <authorList>
            <person name="Kim S.G."/>
            <person name="Park S.C."/>
        </authorList>
    </citation>
    <scope>NUCLEOTIDE SEQUENCE [LARGE SCALE GENOMIC DNA]</scope>
</reference>
<proteinExistence type="predicted"/>